<feature type="transmembrane region" description="Helical" evidence="1">
    <location>
        <begin position="217"/>
        <end position="239"/>
    </location>
</feature>
<dbReference type="EMBL" id="CP101806">
    <property type="protein sequence ID" value="UUD35548.1"/>
    <property type="molecule type" value="Genomic_DNA"/>
</dbReference>
<keyword evidence="5" id="KW-1185">Reference proteome</keyword>
<feature type="transmembrane region" description="Helical" evidence="1">
    <location>
        <begin position="129"/>
        <end position="151"/>
    </location>
</feature>
<keyword evidence="1" id="KW-0472">Membrane</keyword>
<reference evidence="3 4" key="1">
    <citation type="submission" date="2018-12" db="EMBL/GenBank/DDBJ databases">
        <authorList>
            <consortium name="Pathogen Informatics"/>
        </authorList>
    </citation>
    <scope>NUCLEOTIDE SEQUENCE [LARGE SCALE GENOMIC DNA]</scope>
    <source>
        <strain evidence="3 4">NCTC10126</strain>
    </source>
</reference>
<evidence type="ECO:0000256" key="1">
    <source>
        <dbReference type="SAM" id="Phobius"/>
    </source>
</evidence>
<proteinExistence type="predicted"/>
<accession>A0A3P8K8K0</accession>
<name>A0A3P8K8K0_9BACT</name>
<dbReference type="OrthoDB" id="395370at2"/>
<evidence type="ECO:0000313" key="5">
    <source>
        <dbReference type="Proteomes" id="UP001058569"/>
    </source>
</evidence>
<feature type="transmembrane region" description="Helical" evidence="1">
    <location>
        <begin position="37"/>
        <end position="53"/>
    </location>
</feature>
<reference evidence="2" key="2">
    <citation type="submission" date="2022-07" db="EMBL/GenBank/DDBJ databases">
        <title>Complete genome of Mycoplasma caviae type strain G122.</title>
        <authorList>
            <person name="Spergser J."/>
        </authorList>
    </citation>
    <scope>NUCLEOTIDE SEQUENCE</scope>
    <source>
        <strain evidence="2">G122</strain>
    </source>
</reference>
<dbReference type="Proteomes" id="UP000280036">
    <property type="component" value="Unassembled WGS sequence"/>
</dbReference>
<dbReference type="Proteomes" id="UP001058569">
    <property type="component" value="Chromosome"/>
</dbReference>
<gene>
    <name evidence="3" type="ORF">NCTC10126_00158</name>
    <name evidence="2" type="ORF">NPA07_01595</name>
</gene>
<dbReference type="EMBL" id="UZVY01000001">
    <property type="protein sequence ID" value="VDR41679.1"/>
    <property type="molecule type" value="Genomic_DNA"/>
</dbReference>
<keyword evidence="1" id="KW-1133">Transmembrane helix</keyword>
<dbReference type="RefSeq" id="WP_126117960.1">
    <property type="nucleotide sequence ID" value="NZ_CP101806.1"/>
</dbReference>
<organism evidence="3 4">
    <name type="scientific">Mycoplasmopsis caviae</name>
    <dbReference type="NCBI Taxonomy" id="55603"/>
    <lineage>
        <taxon>Bacteria</taxon>
        <taxon>Bacillati</taxon>
        <taxon>Mycoplasmatota</taxon>
        <taxon>Mycoplasmoidales</taxon>
        <taxon>Metamycoplasmataceae</taxon>
        <taxon>Mycoplasmopsis</taxon>
    </lineage>
</organism>
<evidence type="ECO:0000313" key="4">
    <source>
        <dbReference type="Proteomes" id="UP000280036"/>
    </source>
</evidence>
<keyword evidence="1" id="KW-0812">Transmembrane</keyword>
<feature type="transmembrane region" description="Helical" evidence="1">
    <location>
        <begin position="73"/>
        <end position="97"/>
    </location>
</feature>
<evidence type="ECO:0000313" key="3">
    <source>
        <dbReference type="EMBL" id="VDR41679.1"/>
    </source>
</evidence>
<protein>
    <submittedName>
        <fullName evidence="3">Uncharacterized protein</fullName>
    </submittedName>
</protein>
<sequence>MKIEVNNVKKKLKFLTREKKNDSDVVGDVSYSMPSEIFKFLILLFVATCFVMFQYQDLFFNNDNKIINIIRKIYLYSFGLAFGDVMNLIILGSFLTLCVRWCGSIFKNYYFSWFKPYIKVDYWILRKKIITFVWLTLLFIALIYHCVLVSFRVQNIWYYSIDDVKNIYIKGWYYSFTNQIELAANKSVDYPVAYLNIGFILDSLFNLLYVISFSPYLAIVSALLIWTLAWVFLVTLNPFKYFKNINERKKTIVMIEQYLQKVNSLFYYTPEVKKLFKFYKDVANVLKIDYLKFNFNYLKKMAKKNMNLLSTHTLTAKYFENIKAKKSRMVLETEEFLKTIENNPANSSTTTITLDVAADIKMPSVNAQDLLIHSKGNKINSYISNESTSEFSKDFDLTEERYMSNYVETAEIEAVDHESTKLLIMDLEPKSKKTKKKTKMRTVETVIEYNKINIKDKVASEEIANKNILLITQQVDQIINKKTDIPETQSHTQQPLVNTDELINTSEYTQEIKKDLIDQNNYKTIELEKTNEYSKENNTNEKIQNQVGFLIDSVENTVVINIDEIKQKTNIANQQTDYLDDKKIDESLGFIIPEDSYEVNVQKDDDLKSKEEFIAQLDSIEIDNLNSKEIKLNDNQVNKNKDFQFMFDTNTILINNSVETNNDKVDYFDEDDSWVSPILSDN</sequence>
<dbReference type="AlphaFoldDB" id="A0A3P8K8K0"/>
<feature type="transmembrane region" description="Helical" evidence="1">
    <location>
        <begin position="192"/>
        <end position="211"/>
    </location>
</feature>
<evidence type="ECO:0000313" key="2">
    <source>
        <dbReference type="EMBL" id="UUD35548.1"/>
    </source>
</evidence>